<dbReference type="AlphaFoldDB" id="A0A426WZI4"/>
<dbReference type="PANTHER" id="PTHR37755:SF1">
    <property type="entry name" value="PROTEIN TIC 56, CHLOROPLASTIC"/>
    <property type="match status" value="1"/>
</dbReference>
<proteinExistence type="predicted"/>
<reference evidence="2 3" key="1">
    <citation type="journal article" date="2014" name="Agronomy (Basel)">
        <title>A Draft Genome Sequence for Ensete ventricosum, the Drought-Tolerant Tree Against Hunger.</title>
        <authorList>
            <person name="Harrison J."/>
            <person name="Moore K.A."/>
            <person name="Paszkiewicz K."/>
            <person name="Jones T."/>
            <person name="Grant M."/>
            <person name="Ambacheew D."/>
            <person name="Muzemil S."/>
            <person name="Studholme D.J."/>
        </authorList>
    </citation>
    <scope>NUCLEOTIDE SEQUENCE [LARGE SCALE GENOMIC DNA]</scope>
</reference>
<protein>
    <submittedName>
        <fullName evidence="2">Uncharacterized protein</fullName>
    </submittedName>
</protein>
<evidence type="ECO:0000256" key="1">
    <source>
        <dbReference type="SAM" id="MobiDB-lite"/>
    </source>
</evidence>
<dbReference type="GO" id="GO:0009706">
    <property type="term" value="C:chloroplast inner membrane"/>
    <property type="evidence" value="ECO:0007669"/>
    <property type="project" value="TreeGrafter"/>
</dbReference>
<sequence length="124" mass="14847">MYRYRLAKVIPGLRPWEVLSVEQAMDQITYDGEWYREPLGSYTTGPPYIQQWNRDVKRLFTIFYNLSYRVYNKLARTIPGYTQVMEKVRADTDARDQRRREKREAQKRAETEAAVYGRRVSSDP</sequence>
<comment type="caution">
    <text evidence="2">The sequence shown here is derived from an EMBL/GenBank/DDBJ whole genome shotgun (WGS) entry which is preliminary data.</text>
</comment>
<dbReference type="Proteomes" id="UP000287651">
    <property type="component" value="Unassembled WGS sequence"/>
</dbReference>
<evidence type="ECO:0000313" key="2">
    <source>
        <dbReference type="EMBL" id="RRT32621.1"/>
    </source>
</evidence>
<accession>A0A426WZI4</accession>
<dbReference type="GO" id="GO:0045037">
    <property type="term" value="P:protein import into chloroplast stroma"/>
    <property type="evidence" value="ECO:0007669"/>
    <property type="project" value="TreeGrafter"/>
</dbReference>
<feature type="region of interest" description="Disordered" evidence="1">
    <location>
        <begin position="89"/>
        <end position="124"/>
    </location>
</feature>
<name>A0A426WZI4_ENSVE</name>
<dbReference type="InterPro" id="IPR037471">
    <property type="entry name" value="TIC56"/>
</dbReference>
<dbReference type="PANTHER" id="PTHR37755">
    <property type="entry name" value="PROTEIN TIC 56, CHLOROPLASTIC"/>
    <property type="match status" value="1"/>
</dbReference>
<evidence type="ECO:0000313" key="3">
    <source>
        <dbReference type="Proteomes" id="UP000287651"/>
    </source>
</evidence>
<dbReference type="EMBL" id="AMZH03031212">
    <property type="protein sequence ID" value="RRT32621.1"/>
    <property type="molecule type" value="Genomic_DNA"/>
</dbReference>
<organism evidence="2 3">
    <name type="scientific">Ensete ventricosum</name>
    <name type="common">Abyssinian banana</name>
    <name type="synonym">Musa ensete</name>
    <dbReference type="NCBI Taxonomy" id="4639"/>
    <lineage>
        <taxon>Eukaryota</taxon>
        <taxon>Viridiplantae</taxon>
        <taxon>Streptophyta</taxon>
        <taxon>Embryophyta</taxon>
        <taxon>Tracheophyta</taxon>
        <taxon>Spermatophyta</taxon>
        <taxon>Magnoliopsida</taxon>
        <taxon>Liliopsida</taxon>
        <taxon>Zingiberales</taxon>
        <taxon>Musaceae</taxon>
        <taxon>Ensete</taxon>
    </lineage>
</organism>
<feature type="compositionally biased region" description="Basic and acidic residues" evidence="1">
    <location>
        <begin position="89"/>
        <end position="111"/>
    </location>
</feature>
<gene>
    <name evidence="2" type="ORF">B296_00050868</name>
</gene>